<sequence>MSTRIERRFAALQAEGRGGLVVFVTAGDPAYETSREIVLGLPAAGADVIELGMPFTDPMADGPAIQASSLRALKAGQNMKKTLQLVRDFRAREQDTPIVLMGYYNPIYSYGVDRFLKDAGNAGVDGLIVVDLPPEEDQELCLPALKAGLNFIRLATPTTDDQRLPTVLNNTSGFVYYVSIMGITGTRSASSTDIGAAVARLKRHTDLPVAVGFGITDAQSAAAVARVADAAVVGSAVVGRIAGSLDRDGRPQAETVRATLDLVTELAAGVRGARA</sequence>
<keyword evidence="6 9" id="KW-0057">Aromatic amino acid biosynthesis</keyword>
<evidence type="ECO:0000256" key="5">
    <source>
        <dbReference type="ARBA" id="ARBA00022822"/>
    </source>
</evidence>
<dbReference type="InterPro" id="IPR002028">
    <property type="entry name" value="Trp_synthase_suA"/>
</dbReference>
<dbReference type="Proteomes" id="UP000295783">
    <property type="component" value="Unassembled WGS sequence"/>
</dbReference>
<keyword evidence="7 9" id="KW-0456">Lyase</keyword>
<evidence type="ECO:0000256" key="4">
    <source>
        <dbReference type="ARBA" id="ARBA00022605"/>
    </source>
</evidence>
<reference evidence="11 12" key="1">
    <citation type="submission" date="2019-03" db="EMBL/GenBank/DDBJ databases">
        <title>Genomic Encyclopedia of Type Strains, Phase III (KMG-III): the genomes of soil and plant-associated and newly described type strains.</title>
        <authorList>
            <person name="Whitman W."/>
        </authorList>
    </citation>
    <scope>NUCLEOTIDE SEQUENCE [LARGE SCALE GENOMIC DNA]</scope>
    <source>
        <strain evidence="11 12">CGMCC 1.7660</strain>
    </source>
</reference>
<evidence type="ECO:0000256" key="10">
    <source>
        <dbReference type="RuleBase" id="RU003662"/>
    </source>
</evidence>
<dbReference type="FunFam" id="3.20.20.70:FF:000037">
    <property type="entry name" value="Tryptophan synthase alpha chain"/>
    <property type="match status" value="1"/>
</dbReference>
<name>A0A4R6WUS6_9PROT</name>
<comment type="catalytic activity">
    <reaction evidence="8 9">
        <text>(1S,2R)-1-C-(indol-3-yl)glycerol 3-phosphate + L-serine = D-glyceraldehyde 3-phosphate + L-tryptophan + H2O</text>
        <dbReference type="Rhea" id="RHEA:10532"/>
        <dbReference type="ChEBI" id="CHEBI:15377"/>
        <dbReference type="ChEBI" id="CHEBI:33384"/>
        <dbReference type="ChEBI" id="CHEBI:57912"/>
        <dbReference type="ChEBI" id="CHEBI:58866"/>
        <dbReference type="ChEBI" id="CHEBI:59776"/>
        <dbReference type="EC" id="4.2.1.20"/>
    </reaction>
</comment>
<dbReference type="PANTHER" id="PTHR43406">
    <property type="entry name" value="TRYPTOPHAN SYNTHASE, ALPHA CHAIN"/>
    <property type="match status" value="1"/>
</dbReference>
<comment type="function">
    <text evidence="1 9">The alpha subunit is responsible for the aldol cleavage of indoleglycerol phosphate to indole and glyceraldehyde 3-phosphate.</text>
</comment>
<evidence type="ECO:0000313" key="11">
    <source>
        <dbReference type="EMBL" id="TDQ83443.1"/>
    </source>
</evidence>
<dbReference type="InterPro" id="IPR011060">
    <property type="entry name" value="RibuloseP-bd_barrel"/>
</dbReference>
<accession>A0A4R6WUS6</accession>
<comment type="similarity">
    <text evidence="9 10">Belongs to the TrpA family.</text>
</comment>
<evidence type="ECO:0000256" key="1">
    <source>
        <dbReference type="ARBA" id="ARBA00003365"/>
    </source>
</evidence>
<dbReference type="PROSITE" id="PS00167">
    <property type="entry name" value="TRP_SYNTHASE_ALPHA"/>
    <property type="match status" value="1"/>
</dbReference>
<feature type="active site" description="Proton acceptor" evidence="9">
    <location>
        <position position="50"/>
    </location>
</feature>
<dbReference type="InterPro" id="IPR018204">
    <property type="entry name" value="Trp_synthase_alpha_AS"/>
</dbReference>
<evidence type="ECO:0000256" key="6">
    <source>
        <dbReference type="ARBA" id="ARBA00023141"/>
    </source>
</evidence>
<feature type="active site" description="Proton acceptor" evidence="9">
    <location>
        <position position="61"/>
    </location>
</feature>
<evidence type="ECO:0000256" key="3">
    <source>
        <dbReference type="ARBA" id="ARBA00011270"/>
    </source>
</evidence>
<protein>
    <recommendedName>
        <fullName evidence="9">Tryptophan synthase alpha chain</fullName>
        <ecNumber evidence="9">4.2.1.20</ecNumber>
    </recommendedName>
</protein>
<dbReference type="NCBIfam" id="TIGR00262">
    <property type="entry name" value="trpA"/>
    <property type="match status" value="1"/>
</dbReference>
<dbReference type="EC" id="4.2.1.20" evidence="9"/>
<comment type="subunit">
    <text evidence="3 9">Tetramer of two alpha and two beta chains.</text>
</comment>
<dbReference type="GO" id="GO:0005829">
    <property type="term" value="C:cytosol"/>
    <property type="evidence" value="ECO:0007669"/>
    <property type="project" value="TreeGrafter"/>
</dbReference>
<comment type="caution">
    <text evidence="11">The sequence shown here is derived from an EMBL/GenBank/DDBJ whole genome shotgun (WGS) entry which is preliminary data.</text>
</comment>
<organism evidence="11 12">
    <name type="scientific">Dongia mobilis</name>
    <dbReference type="NCBI Taxonomy" id="578943"/>
    <lineage>
        <taxon>Bacteria</taxon>
        <taxon>Pseudomonadati</taxon>
        <taxon>Pseudomonadota</taxon>
        <taxon>Alphaproteobacteria</taxon>
        <taxon>Rhodospirillales</taxon>
        <taxon>Dongiaceae</taxon>
        <taxon>Dongia</taxon>
    </lineage>
</organism>
<keyword evidence="5 9" id="KW-0822">Tryptophan biosynthesis</keyword>
<evidence type="ECO:0000256" key="2">
    <source>
        <dbReference type="ARBA" id="ARBA00004733"/>
    </source>
</evidence>
<dbReference type="CDD" id="cd04724">
    <property type="entry name" value="Tryptophan_synthase_alpha"/>
    <property type="match status" value="1"/>
</dbReference>
<evidence type="ECO:0000313" key="12">
    <source>
        <dbReference type="Proteomes" id="UP000295783"/>
    </source>
</evidence>
<dbReference type="EMBL" id="SNYW01000007">
    <property type="protein sequence ID" value="TDQ83443.1"/>
    <property type="molecule type" value="Genomic_DNA"/>
</dbReference>
<dbReference type="AlphaFoldDB" id="A0A4R6WUS6"/>
<dbReference type="Pfam" id="PF00290">
    <property type="entry name" value="Trp_syntA"/>
    <property type="match status" value="1"/>
</dbReference>
<dbReference type="OrthoDB" id="9804578at2"/>
<dbReference type="GO" id="GO:0004834">
    <property type="term" value="F:tryptophan synthase activity"/>
    <property type="evidence" value="ECO:0007669"/>
    <property type="project" value="UniProtKB-UniRule"/>
</dbReference>
<keyword evidence="4 9" id="KW-0028">Amino-acid biosynthesis</keyword>
<dbReference type="PANTHER" id="PTHR43406:SF1">
    <property type="entry name" value="TRYPTOPHAN SYNTHASE ALPHA CHAIN, CHLOROPLASTIC"/>
    <property type="match status" value="1"/>
</dbReference>
<dbReference type="SUPFAM" id="SSF51366">
    <property type="entry name" value="Ribulose-phoshate binding barrel"/>
    <property type="match status" value="1"/>
</dbReference>
<dbReference type="Gene3D" id="3.20.20.70">
    <property type="entry name" value="Aldolase class I"/>
    <property type="match status" value="1"/>
</dbReference>
<gene>
    <name evidence="9" type="primary">trpA</name>
    <name evidence="11" type="ORF">A8950_1730</name>
</gene>
<proteinExistence type="inferred from homology"/>
<keyword evidence="12" id="KW-1185">Reference proteome</keyword>
<dbReference type="InterPro" id="IPR013785">
    <property type="entry name" value="Aldolase_TIM"/>
</dbReference>
<dbReference type="RefSeq" id="WP_133613195.1">
    <property type="nucleotide sequence ID" value="NZ_SNYW01000007.1"/>
</dbReference>
<dbReference type="UniPathway" id="UPA00035">
    <property type="reaction ID" value="UER00044"/>
</dbReference>
<evidence type="ECO:0000256" key="7">
    <source>
        <dbReference type="ARBA" id="ARBA00023239"/>
    </source>
</evidence>
<evidence type="ECO:0000256" key="9">
    <source>
        <dbReference type="HAMAP-Rule" id="MF_00131"/>
    </source>
</evidence>
<dbReference type="HAMAP" id="MF_00131">
    <property type="entry name" value="Trp_synth_alpha"/>
    <property type="match status" value="1"/>
</dbReference>
<comment type="pathway">
    <text evidence="2 9">Amino-acid biosynthesis; L-tryptophan biosynthesis; L-tryptophan from chorismate: step 5/5.</text>
</comment>
<evidence type="ECO:0000256" key="8">
    <source>
        <dbReference type="ARBA" id="ARBA00049047"/>
    </source>
</evidence>